<protein>
    <submittedName>
        <fullName evidence="1">Uncharacterized protein</fullName>
    </submittedName>
</protein>
<reference evidence="1 2" key="1">
    <citation type="journal article" date="2023" name="Plants (Basel)">
        <title>Bridging the Gap: Combining Genomics and Transcriptomics Approaches to Understand Stylosanthes scabra, an Orphan Legume from the Brazilian Caatinga.</title>
        <authorList>
            <person name="Ferreira-Neto J.R.C."/>
            <person name="da Silva M.D."/>
            <person name="Binneck E."/>
            <person name="de Melo N.F."/>
            <person name="da Silva R.H."/>
            <person name="de Melo A.L.T.M."/>
            <person name="Pandolfi V."/>
            <person name="Bustamante F.O."/>
            <person name="Brasileiro-Vidal A.C."/>
            <person name="Benko-Iseppon A.M."/>
        </authorList>
    </citation>
    <scope>NUCLEOTIDE SEQUENCE [LARGE SCALE GENOMIC DNA]</scope>
    <source>
        <tissue evidence="1">Leaves</tissue>
    </source>
</reference>
<sequence>MGLRVGAWMLKWSGGTAYVCVELEIQGIDSNPSESIRVRSFLFQIFPKSFESTLKGSRVDSSMDRADKG</sequence>
<proteinExistence type="predicted"/>
<organism evidence="1 2">
    <name type="scientific">Stylosanthes scabra</name>
    <dbReference type="NCBI Taxonomy" id="79078"/>
    <lineage>
        <taxon>Eukaryota</taxon>
        <taxon>Viridiplantae</taxon>
        <taxon>Streptophyta</taxon>
        <taxon>Embryophyta</taxon>
        <taxon>Tracheophyta</taxon>
        <taxon>Spermatophyta</taxon>
        <taxon>Magnoliopsida</taxon>
        <taxon>eudicotyledons</taxon>
        <taxon>Gunneridae</taxon>
        <taxon>Pentapetalae</taxon>
        <taxon>rosids</taxon>
        <taxon>fabids</taxon>
        <taxon>Fabales</taxon>
        <taxon>Fabaceae</taxon>
        <taxon>Papilionoideae</taxon>
        <taxon>50 kb inversion clade</taxon>
        <taxon>dalbergioids sensu lato</taxon>
        <taxon>Dalbergieae</taxon>
        <taxon>Pterocarpus clade</taxon>
        <taxon>Stylosanthes</taxon>
    </lineage>
</organism>
<dbReference type="Proteomes" id="UP001341840">
    <property type="component" value="Unassembled WGS sequence"/>
</dbReference>
<evidence type="ECO:0000313" key="2">
    <source>
        <dbReference type="Proteomes" id="UP001341840"/>
    </source>
</evidence>
<evidence type="ECO:0000313" key="1">
    <source>
        <dbReference type="EMBL" id="MED6161491.1"/>
    </source>
</evidence>
<feature type="non-terminal residue" evidence="1">
    <location>
        <position position="69"/>
    </location>
</feature>
<name>A0ABU6UJV1_9FABA</name>
<keyword evidence="2" id="KW-1185">Reference proteome</keyword>
<dbReference type="EMBL" id="JASCZI010121380">
    <property type="protein sequence ID" value="MED6161491.1"/>
    <property type="molecule type" value="Genomic_DNA"/>
</dbReference>
<gene>
    <name evidence="1" type="ORF">PIB30_061192</name>
</gene>
<accession>A0ABU6UJV1</accession>
<comment type="caution">
    <text evidence="1">The sequence shown here is derived from an EMBL/GenBank/DDBJ whole genome shotgun (WGS) entry which is preliminary data.</text>
</comment>